<feature type="domain" description="AMP-dependent synthetase/ligase" evidence="1">
    <location>
        <begin position="20"/>
        <end position="372"/>
    </location>
</feature>
<dbReference type="PANTHER" id="PTHR43767:SF7">
    <property type="entry name" value="MEDIUM_LONG-CHAIN-FATTY-ACID--COA LIGASE FADD8"/>
    <property type="match status" value="1"/>
</dbReference>
<dbReference type="GO" id="GO:0016877">
    <property type="term" value="F:ligase activity, forming carbon-sulfur bonds"/>
    <property type="evidence" value="ECO:0007669"/>
    <property type="project" value="UniProtKB-ARBA"/>
</dbReference>
<organism evidence="3 4">
    <name type="scientific">Gimibacter soli</name>
    <dbReference type="NCBI Taxonomy" id="3024400"/>
    <lineage>
        <taxon>Bacteria</taxon>
        <taxon>Pseudomonadati</taxon>
        <taxon>Pseudomonadota</taxon>
        <taxon>Alphaproteobacteria</taxon>
        <taxon>Kordiimonadales</taxon>
        <taxon>Temperatibacteraceae</taxon>
        <taxon>Gimibacter</taxon>
    </lineage>
</organism>
<feature type="domain" description="AMP-binding enzyme C-terminal" evidence="2">
    <location>
        <begin position="428"/>
        <end position="500"/>
    </location>
</feature>
<name>A0AAF0BK93_9PROT</name>
<dbReference type="InterPro" id="IPR045851">
    <property type="entry name" value="AMP-bd_C_sf"/>
</dbReference>
<dbReference type="RefSeq" id="WP_289502040.1">
    <property type="nucleotide sequence ID" value="NZ_CP116805.1"/>
</dbReference>
<dbReference type="InterPro" id="IPR000873">
    <property type="entry name" value="AMP-dep_synth/lig_dom"/>
</dbReference>
<evidence type="ECO:0000313" key="3">
    <source>
        <dbReference type="EMBL" id="WCL52697.1"/>
    </source>
</evidence>
<dbReference type="Pfam" id="PF13193">
    <property type="entry name" value="AMP-binding_C"/>
    <property type="match status" value="1"/>
</dbReference>
<protein>
    <submittedName>
        <fullName evidence="3">Class I adenylate-forming enzyme family protein</fullName>
    </submittedName>
</protein>
<dbReference type="KEGG" id="gso:PH603_09115"/>
<keyword evidence="4" id="KW-1185">Reference proteome</keyword>
<reference evidence="3" key="1">
    <citation type="submission" date="2023-01" db="EMBL/GenBank/DDBJ databases">
        <title>The genome sequence of Kordiimonadaceae bacterium 6D33.</title>
        <authorList>
            <person name="Liu Y."/>
        </authorList>
    </citation>
    <scope>NUCLEOTIDE SEQUENCE</scope>
    <source>
        <strain evidence="3">6D33</strain>
    </source>
</reference>
<dbReference type="PROSITE" id="PS00455">
    <property type="entry name" value="AMP_BINDING"/>
    <property type="match status" value="1"/>
</dbReference>
<dbReference type="Gene3D" id="3.30.300.30">
    <property type="match status" value="1"/>
</dbReference>
<dbReference type="InterPro" id="IPR025110">
    <property type="entry name" value="AMP-bd_C"/>
</dbReference>
<dbReference type="AlphaFoldDB" id="A0AAF0BK93"/>
<evidence type="ECO:0000259" key="1">
    <source>
        <dbReference type="Pfam" id="PF00501"/>
    </source>
</evidence>
<dbReference type="InterPro" id="IPR042099">
    <property type="entry name" value="ANL_N_sf"/>
</dbReference>
<dbReference type="InterPro" id="IPR050237">
    <property type="entry name" value="ATP-dep_AMP-bd_enzyme"/>
</dbReference>
<evidence type="ECO:0000259" key="2">
    <source>
        <dbReference type="Pfam" id="PF13193"/>
    </source>
</evidence>
<sequence>MSAFDDRAPLLPRILALHGRQRASKTALVADGVRLTWGELTARMNHLAHALRSLGLDEGDRVGIVMSNGAPMAEALIGCIAAGLTSVPINLSVSDAALENMLKDAGARAVIATGDQIARLQPLVGRLDGIRWIAADADLPADWMDFTSLFDTGPCPNTLPIVNPATPMNIIYSSGTTGLPKGIVHTQAGRLGWARDLAITLRYDSAARTLFTIGLYSNISWVGFLGTLLCGGTLYIENGFDARRVLQRIEDDHISHFSMVPIQYQRLLDVPDETDFDLSSLKAVMSCGSPLHADLKRRLFTRLGPKVIELYGLTEGLITTLDPEDAEGRWASVGLPLFGTELKLIDDEGIEVPTGTAGEIVGRGRIVMPGYWNRPEATADATWTDGHGDKWLRTGDIGRFDEDGYLYIVDRKKDMILSGGQNIYPQDIEAVLMEHPAVSEVAVIGVPSERWGETPLAVIVRKVEAEASAMLDWANARLGRQQRLTAVDFIDELPRNPNGKILKRELRERYKDRHYG</sequence>
<dbReference type="Pfam" id="PF00501">
    <property type="entry name" value="AMP-binding"/>
    <property type="match status" value="1"/>
</dbReference>
<evidence type="ECO:0000313" key="4">
    <source>
        <dbReference type="Proteomes" id="UP001217500"/>
    </source>
</evidence>
<gene>
    <name evidence="3" type="ORF">PH603_09115</name>
</gene>
<dbReference type="EMBL" id="CP116805">
    <property type="protein sequence ID" value="WCL52697.1"/>
    <property type="molecule type" value="Genomic_DNA"/>
</dbReference>
<dbReference type="SUPFAM" id="SSF56801">
    <property type="entry name" value="Acetyl-CoA synthetase-like"/>
    <property type="match status" value="1"/>
</dbReference>
<accession>A0AAF0BK93</accession>
<dbReference type="Proteomes" id="UP001217500">
    <property type="component" value="Chromosome"/>
</dbReference>
<dbReference type="PANTHER" id="PTHR43767">
    <property type="entry name" value="LONG-CHAIN-FATTY-ACID--COA LIGASE"/>
    <property type="match status" value="1"/>
</dbReference>
<dbReference type="Gene3D" id="3.40.50.12780">
    <property type="entry name" value="N-terminal domain of ligase-like"/>
    <property type="match status" value="1"/>
</dbReference>
<dbReference type="InterPro" id="IPR020845">
    <property type="entry name" value="AMP-binding_CS"/>
</dbReference>
<proteinExistence type="predicted"/>